<name>A0A6B2L9E7_9EUKA</name>
<dbReference type="GO" id="GO:0005576">
    <property type="term" value="C:extracellular region"/>
    <property type="evidence" value="ECO:0007669"/>
    <property type="project" value="InterPro"/>
</dbReference>
<dbReference type="GO" id="GO:0005737">
    <property type="term" value="C:cytoplasm"/>
    <property type="evidence" value="ECO:0007669"/>
    <property type="project" value="TreeGrafter"/>
</dbReference>
<dbReference type="InterPro" id="IPR036691">
    <property type="entry name" value="Endo/exonu/phosph_ase_sf"/>
</dbReference>
<dbReference type="CDD" id="cd09078">
    <property type="entry name" value="nSMase"/>
    <property type="match status" value="1"/>
</dbReference>
<evidence type="ECO:0000256" key="3">
    <source>
        <dbReference type="ARBA" id="ARBA00022801"/>
    </source>
</evidence>
<sequence length="335" mass="37724">MTYNIFLRPPFVKNNESDFKEERFNLFLEKLNNYSVVALQELFSLGNTRQQRLISYAKDHGFPYHLKSIPPPLLSRKFIDAGLLILSRYPIIRSGGHIFTSGNQIDFYAAKQILYAQIAFPPAGGPPGRAEGGAEGGPRLHLFTLHLQASYYDNDAATNVFNDQSRDDQVSELVQFVQETLSKEAFREEDLCLVAGDFNVNSRKTSDGVAETMEYKRMVGIFKTHFDEGQYVFKDSLMDNYGYHPVTYGDVEQKEGIETPKETVLTDSVDLFCKLSIDYIFSIQKQPGLDASRSAGGKGKKLSIENALIEEFLCKSAHVTQLSDHYGISADFVFS</sequence>
<dbReference type="InterPro" id="IPR017766">
    <property type="entry name" value="Sphingomyelinase/PLipase_C"/>
</dbReference>
<evidence type="ECO:0000256" key="2">
    <source>
        <dbReference type="ARBA" id="ARBA00012369"/>
    </source>
</evidence>
<organism evidence="5">
    <name type="scientific">Arcella intermedia</name>
    <dbReference type="NCBI Taxonomy" id="1963864"/>
    <lineage>
        <taxon>Eukaryota</taxon>
        <taxon>Amoebozoa</taxon>
        <taxon>Tubulinea</taxon>
        <taxon>Elardia</taxon>
        <taxon>Arcellinida</taxon>
        <taxon>Sphaerothecina</taxon>
        <taxon>Arcellidae</taxon>
        <taxon>Arcella</taxon>
    </lineage>
</organism>
<evidence type="ECO:0000259" key="4">
    <source>
        <dbReference type="Pfam" id="PF03372"/>
    </source>
</evidence>
<comment type="similarity">
    <text evidence="1">Belongs to the neutral sphingomyelinase family.</text>
</comment>
<accession>A0A6B2L9E7</accession>
<evidence type="ECO:0000256" key="1">
    <source>
        <dbReference type="ARBA" id="ARBA00006335"/>
    </source>
</evidence>
<dbReference type="EC" id="3.1.4.12" evidence="2"/>
<dbReference type="SUPFAM" id="SSF56219">
    <property type="entry name" value="DNase I-like"/>
    <property type="match status" value="1"/>
</dbReference>
<dbReference type="InterPro" id="IPR038772">
    <property type="entry name" value="Sph/SMPD2-like"/>
</dbReference>
<dbReference type="GO" id="GO:0004767">
    <property type="term" value="F:sphingomyelin phosphodiesterase activity"/>
    <property type="evidence" value="ECO:0007669"/>
    <property type="project" value="UniProtKB-EC"/>
</dbReference>
<evidence type="ECO:0000313" key="5">
    <source>
        <dbReference type="EMBL" id="NDV33520.1"/>
    </source>
</evidence>
<dbReference type="EMBL" id="GIBP01004551">
    <property type="protein sequence ID" value="NDV33520.1"/>
    <property type="molecule type" value="Transcribed_RNA"/>
</dbReference>
<dbReference type="InterPro" id="IPR005135">
    <property type="entry name" value="Endo/exonuclease/phosphatase"/>
</dbReference>
<keyword evidence="3" id="KW-0378">Hydrolase</keyword>
<dbReference type="Gene3D" id="3.60.10.10">
    <property type="entry name" value="Endonuclease/exonuclease/phosphatase"/>
    <property type="match status" value="1"/>
</dbReference>
<dbReference type="PANTHER" id="PTHR16320:SF1">
    <property type="entry name" value="SPHINGOMYELINASE DDB_G0288017"/>
    <property type="match status" value="1"/>
</dbReference>
<dbReference type="Pfam" id="PF03372">
    <property type="entry name" value="Exo_endo_phos"/>
    <property type="match status" value="1"/>
</dbReference>
<protein>
    <recommendedName>
        <fullName evidence="2">sphingomyelin phosphodiesterase</fullName>
        <ecNumber evidence="2">3.1.4.12</ecNumber>
    </recommendedName>
</protein>
<dbReference type="PANTHER" id="PTHR16320">
    <property type="entry name" value="SPHINGOMYELINASE FAMILY MEMBER"/>
    <property type="match status" value="1"/>
</dbReference>
<reference evidence="5" key="1">
    <citation type="journal article" date="2020" name="J. Eukaryot. Microbiol.">
        <title>De novo Sequencing, Assembly and Annotation of the Transcriptome for the Free-Living Testate Amoeba Arcella intermedia.</title>
        <authorList>
            <person name="Ribeiro G.M."/>
            <person name="Porfirio-Sousa A.L."/>
            <person name="Maurer-Alcala X.X."/>
            <person name="Katz L.A."/>
            <person name="Lahr D.J.G."/>
        </authorList>
    </citation>
    <scope>NUCLEOTIDE SEQUENCE</scope>
</reference>
<proteinExistence type="inferred from homology"/>
<feature type="domain" description="Endonuclease/exonuclease/phosphatase" evidence="4">
    <location>
        <begin position="1"/>
        <end position="203"/>
    </location>
</feature>
<dbReference type="AlphaFoldDB" id="A0A6B2L9E7"/>